<dbReference type="Pfam" id="PF13180">
    <property type="entry name" value="PDZ_2"/>
    <property type="match status" value="1"/>
</dbReference>
<gene>
    <name evidence="2" type="ORF">AVDCRST_MAG19-1125</name>
</gene>
<accession>A0A6J4US55</accession>
<sequence>MPYEEKDVATDYAAAMEMIRRSGQQGVPVVATEDEVILGFDQVRLKRLADKYAAPKRPPLGILAADADDYLTRHPEKAAALPEGTKGVYVGKIRPDTVADRAGLQAGDVIVGAAGKRLRGMAQLDQLVGALKPGAELAVRYLRNGEETTATLQF</sequence>
<dbReference type="EMBL" id="CADCWL010000046">
    <property type="protein sequence ID" value="CAA9554744.1"/>
    <property type="molecule type" value="Genomic_DNA"/>
</dbReference>
<dbReference type="AlphaFoldDB" id="A0A6J4US55"/>
<evidence type="ECO:0000259" key="1">
    <source>
        <dbReference type="PROSITE" id="PS50106"/>
    </source>
</evidence>
<reference evidence="2" key="1">
    <citation type="submission" date="2020-02" db="EMBL/GenBank/DDBJ databases">
        <authorList>
            <person name="Meier V. D."/>
        </authorList>
    </citation>
    <scope>NUCLEOTIDE SEQUENCE</scope>
    <source>
        <strain evidence="2">AVDCRST_MAG19</strain>
    </source>
</reference>
<organism evidence="2">
    <name type="scientific">uncultured Thermomicrobiales bacterium</name>
    <dbReference type="NCBI Taxonomy" id="1645740"/>
    <lineage>
        <taxon>Bacteria</taxon>
        <taxon>Pseudomonadati</taxon>
        <taxon>Thermomicrobiota</taxon>
        <taxon>Thermomicrobia</taxon>
        <taxon>Thermomicrobiales</taxon>
        <taxon>environmental samples</taxon>
    </lineage>
</organism>
<dbReference type="Gene3D" id="3.40.30.10">
    <property type="entry name" value="Glutaredoxin"/>
    <property type="match status" value="1"/>
</dbReference>
<dbReference type="SMART" id="SM00228">
    <property type="entry name" value="PDZ"/>
    <property type="match status" value="1"/>
</dbReference>
<dbReference type="InterPro" id="IPR001478">
    <property type="entry name" value="PDZ"/>
</dbReference>
<dbReference type="PROSITE" id="PS50106">
    <property type="entry name" value="PDZ"/>
    <property type="match status" value="1"/>
</dbReference>
<protein>
    <recommendedName>
        <fullName evidence="1">PDZ domain-containing protein</fullName>
    </recommendedName>
</protein>
<dbReference type="Gene3D" id="2.30.42.10">
    <property type="match status" value="1"/>
</dbReference>
<feature type="domain" description="PDZ" evidence="1">
    <location>
        <begin position="42"/>
        <end position="145"/>
    </location>
</feature>
<name>A0A6J4US55_9BACT</name>
<evidence type="ECO:0000313" key="2">
    <source>
        <dbReference type="EMBL" id="CAA9554744.1"/>
    </source>
</evidence>
<proteinExistence type="predicted"/>
<dbReference type="InterPro" id="IPR036034">
    <property type="entry name" value="PDZ_sf"/>
</dbReference>
<dbReference type="CDD" id="cd02976">
    <property type="entry name" value="NrdH"/>
    <property type="match status" value="1"/>
</dbReference>
<dbReference type="SUPFAM" id="SSF50156">
    <property type="entry name" value="PDZ domain-like"/>
    <property type="match status" value="1"/>
</dbReference>